<dbReference type="AlphaFoldDB" id="A0A0A9HH20"/>
<name>A0A0A9HH20_ARUDO</name>
<sequence>MKKPRVKYYLPNSMILLSNLGEARRRRAARGSLGVEAERLDRARRRRGRRGGVGRQQQRG</sequence>
<feature type="compositionally biased region" description="Basic residues" evidence="1">
    <location>
        <begin position="42"/>
        <end position="52"/>
    </location>
</feature>
<evidence type="ECO:0000313" key="2">
    <source>
        <dbReference type="EMBL" id="JAE36052.1"/>
    </source>
</evidence>
<feature type="region of interest" description="Disordered" evidence="1">
    <location>
        <begin position="28"/>
        <end position="60"/>
    </location>
</feature>
<reference evidence="2" key="2">
    <citation type="journal article" date="2015" name="Data Brief">
        <title>Shoot transcriptome of the giant reed, Arundo donax.</title>
        <authorList>
            <person name="Barrero R.A."/>
            <person name="Guerrero F.D."/>
            <person name="Moolhuijzen P."/>
            <person name="Goolsby J.A."/>
            <person name="Tidwell J."/>
            <person name="Bellgard S.E."/>
            <person name="Bellgard M.I."/>
        </authorList>
    </citation>
    <scope>NUCLEOTIDE SEQUENCE</scope>
    <source>
        <tissue evidence="2">Shoot tissue taken approximately 20 cm above the soil surface</tissue>
    </source>
</reference>
<reference evidence="2" key="1">
    <citation type="submission" date="2014-09" db="EMBL/GenBank/DDBJ databases">
        <authorList>
            <person name="Magalhaes I.L.F."/>
            <person name="Oliveira U."/>
            <person name="Santos F.R."/>
            <person name="Vidigal T.H.D.A."/>
            <person name="Brescovit A.D."/>
            <person name="Santos A.J."/>
        </authorList>
    </citation>
    <scope>NUCLEOTIDE SEQUENCE</scope>
    <source>
        <tissue evidence="2">Shoot tissue taken approximately 20 cm above the soil surface</tissue>
    </source>
</reference>
<organism evidence="2">
    <name type="scientific">Arundo donax</name>
    <name type="common">Giant reed</name>
    <name type="synonym">Donax arundinaceus</name>
    <dbReference type="NCBI Taxonomy" id="35708"/>
    <lineage>
        <taxon>Eukaryota</taxon>
        <taxon>Viridiplantae</taxon>
        <taxon>Streptophyta</taxon>
        <taxon>Embryophyta</taxon>
        <taxon>Tracheophyta</taxon>
        <taxon>Spermatophyta</taxon>
        <taxon>Magnoliopsida</taxon>
        <taxon>Liliopsida</taxon>
        <taxon>Poales</taxon>
        <taxon>Poaceae</taxon>
        <taxon>PACMAD clade</taxon>
        <taxon>Arundinoideae</taxon>
        <taxon>Arundineae</taxon>
        <taxon>Arundo</taxon>
    </lineage>
</organism>
<accession>A0A0A9HH20</accession>
<proteinExistence type="predicted"/>
<dbReference type="EMBL" id="GBRH01161844">
    <property type="protein sequence ID" value="JAE36052.1"/>
    <property type="molecule type" value="Transcribed_RNA"/>
</dbReference>
<protein>
    <submittedName>
        <fullName evidence="2">Umc1463</fullName>
    </submittedName>
</protein>
<evidence type="ECO:0000256" key="1">
    <source>
        <dbReference type="SAM" id="MobiDB-lite"/>
    </source>
</evidence>